<evidence type="ECO:0000256" key="3">
    <source>
        <dbReference type="SAM" id="MobiDB-lite"/>
    </source>
</evidence>
<accession>A0AA40ACY6</accession>
<protein>
    <submittedName>
        <fullName evidence="6">Uncharacterized protein</fullName>
    </submittedName>
</protein>
<comment type="cofactor">
    <cofactor evidence="2">
        <name>FAD</name>
        <dbReference type="ChEBI" id="CHEBI:57692"/>
    </cofactor>
</comment>
<evidence type="ECO:0000313" key="6">
    <source>
        <dbReference type="EMBL" id="KAK0713607.1"/>
    </source>
</evidence>
<name>A0AA40ACY6_9PEZI</name>
<dbReference type="InterPro" id="IPR036188">
    <property type="entry name" value="FAD/NAD-bd_sf"/>
</dbReference>
<feature type="region of interest" description="Disordered" evidence="3">
    <location>
        <begin position="509"/>
        <end position="531"/>
    </location>
</feature>
<dbReference type="SUPFAM" id="SSF54373">
    <property type="entry name" value="FAD-linked reductases, C-terminal domain"/>
    <property type="match status" value="1"/>
</dbReference>
<dbReference type="AlphaFoldDB" id="A0AA40ACY6"/>
<dbReference type="GO" id="GO:0016614">
    <property type="term" value="F:oxidoreductase activity, acting on CH-OH group of donors"/>
    <property type="evidence" value="ECO:0007669"/>
    <property type="project" value="InterPro"/>
</dbReference>
<comment type="similarity">
    <text evidence="1">Belongs to the GMC oxidoreductase family.</text>
</comment>
<organism evidence="6 7">
    <name type="scientific">Lasiosphaeria miniovina</name>
    <dbReference type="NCBI Taxonomy" id="1954250"/>
    <lineage>
        <taxon>Eukaryota</taxon>
        <taxon>Fungi</taxon>
        <taxon>Dikarya</taxon>
        <taxon>Ascomycota</taxon>
        <taxon>Pezizomycotina</taxon>
        <taxon>Sordariomycetes</taxon>
        <taxon>Sordariomycetidae</taxon>
        <taxon>Sordariales</taxon>
        <taxon>Lasiosphaeriaceae</taxon>
        <taxon>Lasiosphaeria</taxon>
    </lineage>
</organism>
<evidence type="ECO:0000259" key="5">
    <source>
        <dbReference type="Pfam" id="PF05199"/>
    </source>
</evidence>
<proteinExistence type="inferred from homology"/>
<evidence type="ECO:0000256" key="1">
    <source>
        <dbReference type="ARBA" id="ARBA00010790"/>
    </source>
</evidence>
<evidence type="ECO:0000259" key="4">
    <source>
        <dbReference type="Pfam" id="PF00732"/>
    </source>
</evidence>
<dbReference type="Pfam" id="PF00732">
    <property type="entry name" value="GMC_oxred_N"/>
    <property type="match status" value="1"/>
</dbReference>
<dbReference type="SUPFAM" id="SSF51905">
    <property type="entry name" value="FAD/NAD(P)-binding domain"/>
    <property type="match status" value="1"/>
</dbReference>
<dbReference type="PANTHER" id="PTHR11552">
    <property type="entry name" value="GLUCOSE-METHANOL-CHOLINE GMC OXIDOREDUCTASE"/>
    <property type="match status" value="1"/>
</dbReference>
<reference evidence="6" key="1">
    <citation type="submission" date="2023-06" db="EMBL/GenBank/DDBJ databases">
        <title>Genome-scale phylogeny and comparative genomics of the fungal order Sordariales.</title>
        <authorList>
            <consortium name="Lawrence Berkeley National Laboratory"/>
            <person name="Hensen N."/>
            <person name="Bonometti L."/>
            <person name="Westerberg I."/>
            <person name="Brannstrom I.O."/>
            <person name="Guillou S."/>
            <person name="Cros-Aarteil S."/>
            <person name="Calhoun S."/>
            <person name="Haridas S."/>
            <person name="Kuo A."/>
            <person name="Mondo S."/>
            <person name="Pangilinan J."/>
            <person name="Riley R."/>
            <person name="LaButti K."/>
            <person name="Andreopoulos B."/>
            <person name="Lipzen A."/>
            <person name="Chen C."/>
            <person name="Yanf M."/>
            <person name="Daum C."/>
            <person name="Ng V."/>
            <person name="Clum A."/>
            <person name="Steindorff A."/>
            <person name="Ohm R."/>
            <person name="Martin F."/>
            <person name="Silar P."/>
            <person name="Natvig D."/>
            <person name="Lalanne C."/>
            <person name="Gautier V."/>
            <person name="Ament-velasquez S.L."/>
            <person name="Kruys A."/>
            <person name="Hutchinson M.I."/>
            <person name="Powell A.J."/>
            <person name="Barry K."/>
            <person name="Miller A.N."/>
            <person name="Grigoriev I.V."/>
            <person name="Debuchy R."/>
            <person name="Gladieux P."/>
            <person name="Thoren M.H."/>
            <person name="Johannesson H."/>
        </authorList>
    </citation>
    <scope>NUCLEOTIDE SEQUENCE</scope>
    <source>
        <strain evidence="6">SMH2392-1A</strain>
    </source>
</reference>
<dbReference type="PIRSF" id="PIRSF000137">
    <property type="entry name" value="Alcohol_oxidase"/>
    <property type="match status" value="1"/>
</dbReference>
<keyword evidence="2" id="KW-0285">Flavoprotein</keyword>
<dbReference type="InterPro" id="IPR000172">
    <property type="entry name" value="GMC_OxRdtase_N"/>
</dbReference>
<dbReference type="EMBL" id="JAUIRO010000005">
    <property type="protein sequence ID" value="KAK0713607.1"/>
    <property type="molecule type" value="Genomic_DNA"/>
</dbReference>
<evidence type="ECO:0000256" key="2">
    <source>
        <dbReference type="PIRSR" id="PIRSR000137-2"/>
    </source>
</evidence>
<feature type="domain" description="Glucose-methanol-choline oxidoreductase N-terminal" evidence="4">
    <location>
        <begin position="5"/>
        <end position="303"/>
    </location>
</feature>
<keyword evidence="2" id="KW-0274">FAD</keyword>
<feature type="binding site" evidence="2">
    <location>
        <position position="219"/>
    </location>
    <ligand>
        <name>FAD</name>
        <dbReference type="ChEBI" id="CHEBI:57692"/>
    </ligand>
</feature>
<feature type="domain" description="Glucose-methanol-choline oxidoreductase C-terminal" evidence="5">
    <location>
        <begin position="454"/>
        <end position="604"/>
    </location>
</feature>
<dbReference type="InterPro" id="IPR007867">
    <property type="entry name" value="GMC_OxRtase_C"/>
</dbReference>
<dbReference type="Gene3D" id="3.30.560.10">
    <property type="entry name" value="Glucose Oxidase, domain 3"/>
    <property type="match status" value="1"/>
</dbReference>
<dbReference type="Pfam" id="PF05199">
    <property type="entry name" value="GMC_oxred_C"/>
    <property type="match status" value="1"/>
</dbReference>
<dbReference type="GeneID" id="85329001"/>
<feature type="binding site" evidence="2">
    <location>
        <position position="354"/>
    </location>
    <ligand>
        <name>substrate</name>
    </ligand>
</feature>
<dbReference type="GO" id="GO:0050660">
    <property type="term" value="F:flavin adenine dinucleotide binding"/>
    <property type="evidence" value="ECO:0007669"/>
    <property type="project" value="InterPro"/>
</dbReference>
<dbReference type="RefSeq" id="XP_060294930.1">
    <property type="nucleotide sequence ID" value="XM_060445731.1"/>
</dbReference>
<dbReference type="Proteomes" id="UP001172101">
    <property type="component" value="Unassembled WGS sequence"/>
</dbReference>
<comment type="caution">
    <text evidence="6">The sequence shown here is derived from an EMBL/GenBank/DDBJ whole genome shotgun (WGS) entry which is preliminary data.</text>
</comment>
<dbReference type="InterPro" id="IPR012132">
    <property type="entry name" value="GMC_OxRdtase"/>
</dbReference>
<evidence type="ECO:0000313" key="7">
    <source>
        <dbReference type="Proteomes" id="UP001172101"/>
    </source>
</evidence>
<keyword evidence="7" id="KW-1185">Reference proteome</keyword>
<sequence>MASEFDFVIVGGGQAGLVVASRLSEDPSVSVLVVEAGEDLTADPRTMIPGMWTQLQSSSADWNMMTTPQKGLGGREVHVSQGRLLGGSAALNGMIFTVSSESNLDAWAQLGNTGWDWASMSKSAAKAYSVTTPSKKVEGGPIQLVVPEEKGKWPQTWRDTFAALGLPADNDPLSGTILGSAFNTEAIDPATGTRSYPGNTYLVAARSRPNLTVWTQTLVEKVVLEKPSDGKGDAVATGVAYRGSDGQTQTVRARREVVLAAGVLHSPAVLELSGIGGAGLLASLGIPVIVDNPHVGENLQNHVMATLSFELADDASSDPEYDTIDALARQDPAALAAAMADYARQTGPLARTNCNATGHLPFPGISTPAGQRDLAQLLDDTRRNPAVADDKTAPAFAQAHEAYVRTVLQSPALASGYYFGFAGWAQYDAAGKWLTIPAGGAEKYFTIAVLLAHPLSRGSVHIGSASASDPRLAIDPKYLAHELDVEVLARHVRFADAALASAPPLAARLKRGPASKHGPNAPDGGPGGFADGATGLQRARDFVRDTATGAAHFTSTCAMLPQKLGGVVDPSLRVYGVANLRVCDASVMPLTTQGNTMATVYAVAERGAEIIKADL</sequence>
<gene>
    <name evidence="6" type="ORF">B0T26DRAFT_753700</name>
</gene>
<dbReference type="PANTHER" id="PTHR11552:SF210">
    <property type="entry name" value="GLUCOSE-METHANOL-CHOLINE OXIDOREDUCTASE N-TERMINAL DOMAIN-CONTAINING PROTEIN-RELATED"/>
    <property type="match status" value="1"/>
</dbReference>
<dbReference type="Gene3D" id="3.50.50.60">
    <property type="entry name" value="FAD/NAD(P)-binding domain"/>
    <property type="match status" value="1"/>
</dbReference>